<keyword evidence="2" id="KW-1185">Reference proteome</keyword>
<reference evidence="1" key="2">
    <citation type="submission" date="2021-08" db="EMBL/GenBank/DDBJ databases">
        <authorList>
            <person name="Tani A."/>
            <person name="Ola A."/>
            <person name="Ogura Y."/>
            <person name="Katsura K."/>
            <person name="Hayashi T."/>
        </authorList>
    </citation>
    <scope>NUCLEOTIDE SEQUENCE</scope>
    <source>
        <strain evidence="1">DSM 14458</strain>
    </source>
</reference>
<reference evidence="1" key="1">
    <citation type="journal article" date="2021" name="Front. Microbiol.">
        <title>Comprehensive Comparative Genomics and Phenotyping of Methylobacterium Species.</title>
        <authorList>
            <person name="Alessa O."/>
            <person name="Ogura Y."/>
            <person name="Fujitani Y."/>
            <person name="Takami H."/>
            <person name="Hayashi T."/>
            <person name="Sahin N."/>
            <person name="Tani A."/>
        </authorList>
    </citation>
    <scope>NUCLEOTIDE SEQUENCE</scope>
    <source>
        <strain evidence="1">DSM 14458</strain>
    </source>
</reference>
<protein>
    <submittedName>
        <fullName evidence="1">Uncharacterized protein</fullName>
    </submittedName>
</protein>
<gene>
    <name evidence="1" type="ORF">BGCPKDLD_4367</name>
</gene>
<dbReference type="RefSeq" id="WP_238308543.1">
    <property type="nucleotide sequence ID" value="NZ_BPRE01000017.1"/>
</dbReference>
<dbReference type="EMBL" id="BPRE01000017">
    <property type="protein sequence ID" value="GJE77760.1"/>
    <property type="molecule type" value="Genomic_DNA"/>
</dbReference>
<name>A0ABQ4UZL5_9HYPH</name>
<sequence length="83" mass="9183">MAEHLRMRRHSADHDDHCLITAYGMNWRITGVSRTGVLSLGQLERPENRIRLDTSAVDFGSYCAEAAAWLAPDLAISNAEALS</sequence>
<comment type="caution">
    <text evidence="1">The sequence shown here is derived from an EMBL/GenBank/DDBJ whole genome shotgun (WGS) entry which is preliminary data.</text>
</comment>
<accession>A0ABQ4UZL5</accession>
<organism evidence="1 2">
    <name type="scientific">Methylorubrum suomiense</name>
    <dbReference type="NCBI Taxonomy" id="144191"/>
    <lineage>
        <taxon>Bacteria</taxon>
        <taxon>Pseudomonadati</taxon>
        <taxon>Pseudomonadota</taxon>
        <taxon>Alphaproteobacteria</taxon>
        <taxon>Hyphomicrobiales</taxon>
        <taxon>Methylobacteriaceae</taxon>
        <taxon>Methylorubrum</taxon>
    </lineage>
</organism>
<evidence type="ECO:0000313" key="1">
    <source>
        <dbReference type="EMBL" id="GJE77760.1"/>
    </source>
</evidence>
<evidence type="ECO:0000313" key="2">
    <source>
        <dbReference type="Proteomes" id="UP001055093"/>
    </source>
</evidence>
<dbReference type="Proteomes" id="UP001055093">
    <property type="component" value="Unassembled WGS sequence"/>
</dbReference>
<proteinExistence type="predicted"/>